<dbReference type="InterPro" id="IPR036192">
    <property type="entry name" value="Cell_div_ZapA-like_sf"/>
</dbReference>
<comment type="subcellular location">
    <subcellularLocation>
        <location evidence="1">Cytoplasm</location>
    </subcellularLocation>
</comment>
<dbReference type="InterPro" id="IPR007838">
    <property type="entry name" value="Cell_div_ZapA-like"/>
</dbReference>
<evidence type="ECO:0000256" key="6">
    <source>
        <dbReference type="ARBA" id="ARBA00023306"/>
    </source>
</evidence>
<dbReference type="RefSeq" id="WP_160885308.1">
    <property type="nucleotide sequence ID" value="NZ_WURB01000010.1"/>
</dbReference>
<evidence type="ECO:0000256" key="1">
    <source>
        <dbReference type="ARBA" id="ARBA00004496"/>
    </source>
</evidence>
<proteinExistence type="predicted"/>
<evidence type="ECO:0000256" key="9">
    <source>
        <dbReference type="ARBA" id="ARBA00033158"/>
    </source>
</evidence>
<dbReference type="GO" id="GO:0000921">
    <property type="term" value="P:septin ring assembly"/>
    <property type="evidence" value="ECO:0007669"/>
    <property type="project" value="TreeGrafter"/>
</dbReference>
<comment type="subunit">
    <text evidence="8">Homodimer. Interacts with FtsZ.</text>
</comment>
<dbReference type="GO" id="GO:0005829">
    <property type="term" value="C:cytosol"/>
    <property type="evidence" value="ECO:0007669"/>
    <property type="project" value="TreeGrafter"/>
</dbReference>
<keyword evidence="11" id="KW-1185">Reference proteome</keyword>
<name>A0A7X3MT42_9HYPH</name>
<dbReference type="SUPFAM" id="SSF102829">
    <property type="entry name" value="Cell division protein ZapA-like"/>
    <property type="match status" value="1"/>
</dbReference>
<dbReference type="EMBL" id="WURB01000010">
    <property type="protein sequence ID" value="MXQ12719.1"/>
    <property type="molecule type" value="Genomic_DNA"/>
</dbReference>
<dbReference type="GO" id="GO:0032153">
    <property type="term" value="C:cell division site"/>
    <property type="evidence" value="ECO:0007669"/>
    <property type="project" value="TreeGrafter"/>
</dbReference>
<protein>
    <recommendedName>
        <fullName evidence="2">Cell division protein ZapA</fullName>
    </recommendedName>
    <alternativeName>
        <fullName evidence="9">Z ring-associated protein ZapA</fullName>
    </alternativeName>
</protein>
<organism evidence="10 11">
    <name type="scientific">Microvirga makkahensis</name>
    <dbReference type="NCBI Taxonomy" id="1128670"/>
    <lineage>
        <taxon>Bacteria</taxon>
        <taxon>Pseudomonadati</taxon>
        <taxon>Pseudomonadota</taxon>
        <taxon>Alphaproteobacteria</taxon>
        <taxon>Hyphomicrobiales</taxon>
        <taxon>Methylobacteriaceae</taxon>
        <taxon>Microvirga</taxon>
    </lineage>
</organism>
<dbReference type="PANTHER" id="PTHR34981">
    <property type="entry name" value="CELL DIVISION PROTEIN ZAPA"/>
    <property type="match status" value="1"/>
</dbReference>
<dbReference type="GO" id="GO:0043093">
    <property type="term" value="P:FtsZ-dependent cytokinesis"/>
    <property type="evidence" value="ECO:0007669"/>
    <property type="project" value="TreeGrafter"/>
</dbReference>
<dbReference type="Pfam" id="PF05164">
    <property type="entry name" value="ZapA"/>
    <property type="match status" value="1"/>
</dbReference>
<evidence type="ECO:0000256" key="8">
    <source>
        <dbReference type="ARBA" id="ARBA00026068"/>
    </source>
</evidence>
<reference evidence="10 11" key="2">
    <citation type="submission" date="2020-01" db="EMBL/GenBank/DDBJ databases">
        <title>Microvirga sp. nov., an arsenate reduction bacterium isolated from Tibet hotspring sediments.</title>
        <authorList>
            <person name="Xian W.-D."/>
            <person name="Li W.-J."/>
        </authorList>
    </citation>
    <scope>NUCLEOTIDE SEQUENCE [LARGE SCALE GENOMIC DNA]</scope>
    <source>
        <strain evidence="10 11">KCTC 23863</strain>
    </source>
</reference>
<accession>A0A7X3MT42</accession>
<keyword evidence="6" id="KW-0131">Cell cycle</keyword>
<gene>
    <name evidence="10" type="primary">zapA</name>
    <name evidence="10" type="ORF">GR328_14895</name>
</gene>
<keyword evidence="3" id="KW-0963">Cytoplasm</keyword>
<dbReference type="InterPro" id="IPR042233">
    <property type="entry name" value="Cell_div_ZapA_N"/>
</dbReference>
<comment type="function">
    <text evidence="7">Activator of cell division through the inhibition of FtsZ GTPase activity, therefore promoting FtsZ assembly into bundles of protofilaments necessary for the formation of the division Z ring. It is recruited early at mid-cell but it is not essential for cell division.</text>
</comment>
<evidence type="ECO:0000256" key="3">
    <source>
        <dbReference type="ARBA" id="ARBA00022490"/>
    </source>
</evidence>
<dbReference type="PANTHER" id="PTHR34981:SF1">
    <property type="entry name" value="CELL DIVISION PROTEIN ZAPA"/>
    <property type="match status" value="1"/>
</dbReference>
<keyword evidence="5" id="KW-0717">Septation</keyword>
<evidence type="ECO:0000256" key="7">
    <source>
        <dbReference type="ARBA" id="ARBA00024910"/>
    </source>
</evidence>
<comment type="caution">
    <text evidence="10">The sequence shown here is derived from an EMBL/GenBank/DDBJ whole genome shotgun (WGS) entry which is preliminary data.</text>
</comment>
<evidence type="ECO:0000256" key="2">
    <source>
        <dbReference type="ARBA" id="ARBA00015195"/>
    </source>
</evidence>
<keyword evidence="4 10" id="KW-0132">Cell division</keyword>
<evidence type="ECO:0000313" key="11">
    <source>
        <dbReference type="Proteomes" id="UP000436483"/>
    </source>
</evidence>
<dbReference type="OrthoDB" id="9797575at2"/>
<evidence type="ECO:0000256" key="4">
    <source>
        <dbReference type="ARBA" id="ARBA00022618"/>
    </source>
</evidence>
<reference evidence="10 11" key="1">
    <citation type="submission" date="2019-12" db="EMBL/GenBank/DDBJ databases">
        <authorList>
            <person name="Yuan C.-G."/>
        </authorList>
    </citation>
    <scope>NUCLEOTIDE SEQUENCE [LARGE SCALE GENOMIC DNA]</scope>
    <source>
        <strain evidence="10 11">KCTC 23863</strain>
    </source>
</reference>
<dbReference type="AlphaFoldDB" id="A0A7X3MT42"/>
<dbReference type="GO" id="GO:0000917">
    <property type="term" value="P:division septum assembly"/>
    <property type="evidence" value="ECO:0007669"/>
    <property type="project" value="UniProtKB-KW"/>
</dbReference>
<dbReference type="Proteomes" id="UP000436483">
    <property type="component" value="Unassembled WGS sequence"/>
</dbReference>
<dbReference type="GO" id="GO:0030428">
    <property type="term" value="C:cell septum"/>
    <property type="evidence" value="ECO:0007669"/>
    <property type="project" value="TreeGrafter"/>
</dbReference>
<evidence type="ECO:0000256" key="5">
    <source>
        <dbReference type="ARBA" id="ARBA00023210"/>
    </source>
</evidence>
<evidence type="ECO:0000313" key="10">
    <source>
        <dbReference type="EMBL" id="MXQ12719.1"/>
    </source>
</evidence>
<dbReference type="Gene3D" id="3.30.160.880">
    <property type="entry name" value="Cell division protein ZapA protomer, N-terminal domain"/>
    <property type="match status" value="1"/>
</dbReference>
<sequence>MTHVTVAIAGQTYRIACAEGEQAHLERLAASYDARIGQMRAAFGEIGDLRLQVMAAIAQADELHETRMRLAAVEAELARLKSSSGDERARMIEARLAEGVHRAAERIEWLARSLNTPSVAEG</sequence>